<evidence type="ECO:0000256" key="9">
    <source>
        <dbReference type="ARBA" id="ARBA00022741"/>
    </source>
</evidence>
<dbReference type="NCBIfam" id="TIGR01034">
    <property type="entry name" value="metK"/>
    <property type="match status" value="1"/>
</dbReference>
<name>A0A1F7L0U9_9BACT</name>
<feature type="domain" description="S-adenosylmethionine synthetase N-terminal" evidence="16">
    <location>
        <begin position="5"/>
        <end position="100"/>
    </location>
</feature>
<evidence type="ECO:0000256" key="8">
    <source>
        <dbReference type="ARBA" id="ARBA00022723"/>
    </source>
</evidence>
<keyword evidence="7 19" id="KW-0808">Transferase</keyword>
<evidence type="ECO:0000313" key="20">
    <source>
        <dbReference type="Proteomes" id="UP000177050"/>
    </source>
</evidence>
<evidence type="ECO:0000256" key="15">
    <source>
        <dbReference type="RuleBase" id="RU004462"/>
    </source>
</evidence>
<feature type="domain" description="S-adenosylmethionine synthetase C-terminal" evidence="18">
    <location>
        <begin position="228"/>
        <end position="365"/>
    </location>
</feature>
<dbReference type="InterPro" id="IPR022629">
    <property type="entry name" value="S-AdoMet_synt_central"/>
</dbReference>
<dbReference type="InterPro" id="IPR022636">
    <property type="entry name" value="S-AdoMet_synthetase_sfam"/>
</dbReference>
<feature type="domain" description="S-adenosylmethionine synthetase central" evidence="17">
    <location>
        <begin position="109"/>
        <end position="224"/>
    </location>
</feature>
<keyword evidence="11 14" id="KW-0460">Magnesium</keyword>
<comment type="caution">
    <text evidence="19">The sequence shown here is derived from an EMBL/GenBank/DDBJ whole genome shotgun (WGS) entry which is preliminary data.</text>
</comment>
<keyword evidence="9" id="KW-0547">Nucleotide-binding</keyword>
<comment type="pathway">
    <text evidence="3">Amino-acid biosynthesis; S-adenosyl-L-methionine biosynthesis; S-adenosyl-L-methionine from L-methionine: step 1/1.</text>
</comment>
<evidence type="ECO:0000256" key="6">
    <source>
        <dbReference type="ARBA" id="ARBA00022563"/>
    </source>
</evidence>
<evidence type="ECO:0000256" key="3">
    <source>
        <dbReference type="ARBA" id="ARBA00005224"/>
    </source>
</evidence>
<comment type="similarity">
    <text evidence="4 15">Belongs to the AdoMet synthase family.</text>
</comment>
<proteinExistence type="inferred from homology"/>
<protein>
    <recommendedName>
        <fullName evidence="5 13">Methionine adenosyltransferase</fullName>
        <ecNumber evidence="5 13">2.5.1.6</ecNumber>
    </recommendedName>
</protein>
<keyword evidence="10" id="KW-0067">ATP-binding</keyword>
<dbReference type="GO" id="GO:0046872">
    <property type="term" value="F:metal ion binding"/>
    <property type="evidence" value="ECO:0007669"/>
    <property type="project" value="UniProtKB-KW"/>
</dbReference>
<dbReference type="InterPro" id="IPR002133">
    <property type="entry name" value="S-AdoMet_synthetase"/>
</dbReference>
<dbReference type="EMBL" id="MGBR01000001">
    <property type="protein sequence ID" value="OGK73719.1"/>
    <property type="molecule type" value="Genomic_DNA"/>
</dbReference>
<evidence type="ECO:0000256" key="10">
    <source>
        <dbReference type="ARBA" id="ARBA00022840"/>
    </source>
</evidence>
<evidence type="ECO:0000256" key="11">
    <source>
        <dbReference type="ARBA" id="ARBA00022842"/>
    </source>
</evidence>
<comment type="cofactor">
    <cofactor evidence="2">
        <name>K(+)</name>
        <dbReference type="ChEBI" id="CHEBI:29103"/>
    </cofactor>
</comment>
<evidence type="ECO:0000256" key="12">
    <source>
        <dbReference type="ARBA" id="ARBA00022958"/>
    </source>
</evidence>
<evidence type="ECO:0000256" key="14">
    <source>
        <dbReference type="RuleBase" id="RU000542"/>
    </source>
</evidence>
<keyword evidence="6" id="KW-0554">One-carbon metabolism</keyword>
<evidence type="ECO:0000256" key="1">
    <source>
        <dbReference type="ARBA" id="ARBA00001946"/>
    </source>
</evidence>
<dbReference type="GO" id="GO:0006730">
    <property type="term" value="P:one-carbon metabolic process"/>
    <property type="evidence" value="ECO:0007669"/>
    <property type="project" value="UniProtKB-KW"/>
</dbReference>
<dbReference type="Gene3D" id="3.30.300.10">
    <property type="match status" value="3"/>
</dbReference>
<dbReference type="Proteomes" id="UP000177050">
    <property type="component" value="Unassembled WGS sequence"/>
</dbReference>
<comment type="subcellular location">
    <subcellularLocation>
        <location evidence="14">Cytoplasm</location>
    </subcellularLocation>
</comment>
<dbReference type="InterPro" id="IPR022631">
    <property type="entry name" value="ADOMET_SYNTHASE_CS"/>
</dbReference>
<evidence type="ECO:0000259" key="16">
    <source>
        <dbReference type="Pfam" id="PF00438"/>
    </source>
</evidence>
<dbReference type="GO" id="GO:0005737">
    <property type="term" value="C:cytoplasm"/>
    <property type="evidence" value="ECO:0007669"/>
    <property type="project" value="UniProtKB-SubCell"/>
</dbReference>
<dbReference type="PIRSF" id="PIRSF000497">
    <property type="entry name" value="MAT"/>
    <property type="match status" value="1"/>
</dbReference>
<reference evidence="19 20" key="1">
    <citation type="journal article" date="2016" name="Nat. Commun.">
        <title>Thousands of microbial genomes shed light on interconnected biogeochemical processes in an aquifer system.</title>
        <authorList>
            <person name="Anantharaman K."/>
            <person name="Brown C.T."/>
            <person name="Hug L.A."/>
            <person name="Sharon I."/>
            <person name="Castelle C.J."/>
            <person name="Probst A.J."/>
            <person name="Thomas B.C."/>
            <person name="Singh A."/>
            <person name="Wilkins M.J."/>
            <person name="Karaoz U."/>
            <person name="Brodie E.L."/>
            <person name="Williams K.H."/>
            <person name="Hubbard S.S."/>
            <person name="Banfield J.F."/>
        </authorList>
    </citation>
    <scope>NUCLEOTIDE SEQUENCE [LARGE SCALE GENOMIC DNA]</scope>
</reference>
<dbReference type="Pfam" id="PF00438">
    <property type="entry name" value="S-AdoMet_synt_N"/>
    <property type="match status" value="1"/>
</dbReference>
<evidence type="ECO:0000259" key="18">
    <source>
        <dbReference type="Pfam" id="PF02773"/>
    </source>
</evidence>
<evidence type="ECO:0000256" key="2">
    <source>
        <dbReference type="ARBA" id="ARBA00001958"/>
    </source>
</evidence>
<dbReference type="Pfam" id="PF02772">
    <property type="entry name" value="S-AdoMet_synt_M"/>
    <property type="match status" value="1"/>
</dbReference>
<dbReference type="GO" id="GO:0004478">
    <property type="term" value="F:methionine adenosyltransferase activity"/>
    <property type="evidence" value="ECO:0007669"/>
    <property type="project" value="UniProtKB-UniRule"/>
</dbReference>
<keyword evidence="12 14" id="KW-0630">Potassium</keyword>
<dbReference type="UniPathway" id="UPA00315">
    <property type="reaction ID" value="UER00080"/>
</dbReference>
<dbReference type="PROSITE" id="PS00376">
    <property type="entry name" value="ADOMET_SYNTHASE_1"/>
    <property type="match status" value="1"/>
</dbReference>
<evidence type="ECO:0000256" key="13">
    <source>
        <dbReference type="NCBIfam" id="TIGR01034"/>
    </source>
</evidence>
<dbReference type="Pfam" id="PF02773">
    <property type="entry name" value="S-AdoMet_synt_C"/>
    <property type="match status" value="1"/>
</dbReference>
<gene>
    <name evidence="19" type="ORF">A3K52_02955</name>
</gene>
<dbReference type="AlphaFoldDB" id="A0A1F7L0U9"/>
<dbReference type="GO" id="GO:0006556">
    <property type="term" value="P:S-adenosylmethionine biosynthetic process"/>
    <property type="evidence" value="ECO:0007669"/>
    <property type="project" value="UniProtKB-UniRule"/>
</dbReference>
<dbReference type="InterPro" id="IPR022628">
    <property type="entry name" value="S-AdoMet_synt_N"/>
</dbReference>
<evidence type="ECO:0000256" key="5">
    <source>
        <dbReference type="ARBA" id="ARBA00012828"/>
    </source>
</evidence>
<dbReference type="GO" id="GO:0005524">
    <property type="term" value="F:ATP binding"/>
    <property type="evidence" value="ECO:0007669"/>
    <property type="project" value="UniProtKB-KW"/>
</dbReference>
<evidence type="ECO:0000259" key="17">
    <source>
        <dbReference type="Pfam" id="PF02772"/>
    </source>
</evidence>
<organism evidence="19 20">
    <name type="scientific">Candidatus Roizmanbacteria bacterium RIFOXYD1_FULL_38_12</name>
    <dbReference type="NCBI Taxonomy" id="1802093"/>
    <lineage>
        <taxon>Bacteria</taxon>
        <taxon>Candidatus Roizmaniibacteriota</taxon>
    </lineage>
</organism>
<accession>A0A1F7L0U9</accession>
<dbReference type="EC" id="2.5.1.6" evidence="5 13"/>
<sequence>MQYSSFTSESVCSGHPDKICDQISDSILDAALRQDRFARVAVEALVTKNFVTLAGEVTVRGKLSYKRIAQNMIKQLGYTDKRLGFTDQSPIIIKIHTQSPEIAQGVDMQGAGDQGMMFGYACDETKSFMPLPITLSHELAKMIDTVRKDSTLSYLRPDGKTQVSVGYENGVPKSIEQVVLAVPHNEDTSLLQVKKDLYTYVVKPVLEKYGFKVNPKDIIVNGTGVWHIGGPSSDTGVTGRKIIVDTYGGMARVGGGAFSGKDPTKVDRSGAYAARFLAKNIVAAKLASRCEVRIAYFIGAKKPVMQEVETFGTETKSHKVIKDYMEKILDTSVKGILDGLHLRRPIYLSTASYGHFGREEFPWEKVTLQ</sequence>
<dbReference type="SUPFAM" id="SSF55973">
    <property type="entry name" value="S-adenosylmethionine synthetase"/>
    <property type="match status" value="3"/>
</dbReference>
<evidence type="ECO:0000256" key="4">
    <source>
        <dbReference type="ARBA" id="ARBA00009685"/>
    </source>
</evidence>
<dbReference type="InterPro" id="IPR022630">
    <property type="entry name" value="S-AdoMet_synt_C"/>
</dbReference>
<evidence type="ECO:0000313" key="19">
    <source>
        <dbReference type="EMBL" id="OGK73719.1"/>
    </source>
</evidence>
<evidence type="ECO:0000256" key="7">
    <source>
        <dbReference type="ARBA" id="ARBA00022679"/>
    </source>
</evidence>
<comment type="cofactor">
    <cofactor evidence="1">
        <name>Mg(2+)</name>
        <dbReference type="ChEBI" id="CHEBI:18420"/>
    </cofactor>
</comment>
<dbReference type="PANTHER" id="PTHR11964">
    <property type="entry name" value="S-ADENOSYLMETHIONINE SYNTHETASE"/>
    <property type="match status" value="1"/>
</dbReference>
<keyword evidence="8 14" id="KW-0479">Metal-binding</keyword>
<dbReference type="PROSITE" id="PS00377">
    <property type="entry name" value="ADOMET_SYNTHASE_2"/>
    <property type="match status" value="1"/>
</dbReference>
<dbReference type="CDD" id="cd18079">
    <property type="entry name" value="S-AdoMet_synt"/>
    <property type="match status" value="1"/>
</dbReference>
<comment type="subunit">
    <text evidence="14">Homotetramer.</text>
</comment>